<dbReference type="PANTHER" id="PTHR13754">
    <property type="entry name" value="METALLO-BETA-LACTAMASE SUPERFAMILY PROTEIN"/>
    <property type="match status" value="1"/>
</dbReference>
<evidence type="ECO:0000259" key="1">
    <source>
        <dbReference type="SMART" id="SM00849"/>
    </source>
</evidence>
<dbReference type="CDD" id="cd07713">
    <property type="entry name" value="DHPS-like_MBL-fold"/>
    <property type="match status" value="1"/>
</dbReference>
<dbReference type="SUPFAM" id="SSF56281">
    <property type="entry name" value="Metallo-hydrolase/oxidoreductase"/>
    <property type="match status" value="1"/>
</dbReference>
<dbReference type="InterPro" id="IPR001279">
    <property type="entry name" value="Metallo-B-lactamas"/>
</dbReference>
<organism evidence="2 3">
    <name type="scientific">Eubacterium ruminantium</name>
    <dbReference type="NCBI Taxonomy" id="42322"/>
    <lineage>
        <taxon>Bacteria</taxon>
        <taxon>Bacillati</taxon>
        <taxon>Bacillota</taxon>
        <taxon>Clostridia</taxon>
        <taxon>Eubacteriales</taxon>
        <taxon>Eubacteriaceae</taxon>
        <taxon>Eubacterium</taxon>
    </lineage>
</organism>
<protein>
    <submittedName>
        <fullName evidence="2">7,8-dihydropterin-6-yl-methyl-4-(Beta-D-ribofuranosyl)aminobenzene 5'-phosphate synthase</fullName>
    </submittedName>
</protein>
<dbReference type="SMART" id="SM00849">
    <property type="entry name" value="Lactamase_B"/>
    <property type="match status" value="1"/>
</dbReference>
<dbReference type="GO" id="GO:0016740">
    <property type="term" value="F:transferase activity"/>
    <property type="evidence" value="ECO:0007669"/>
    <property type="project" value="TreeGrafter"/>
</dbReference>
<dbReference type="Gene3D" id="3.60.15.10">
    <property type="entry name" value="Ribonuclease Z/Hydroxyacylglutathione hydrolase-like"/>
    <property type="match status" value="1"/>
</dbReference>
<proteinExistence type="predicted"/>
<keyword evidence="3" id="KW-1185">Reference proteome</keyword>
<dbReference type="PANTHER" id="PTHR13754:SF13">
    <property type="entry name" value="METALLO-BETA-LACTAMASE SUPERFAMILY PROTEIN (AFU_ORTHOLOGUE AFUA_3G07630)"/>
    <property type="match status" value="1"/>
</dbReference>
<evidence type="ECO:0000313" key="3">
    <source>
        <dbReference type="Proteomes" id="UP000189857"/>
    </source>
</evidence>
<sequence length="297" mass="34287">MVVRGMRIINLIENTEGSMGCAYAHGLSFYVETKKHKLLMDLGPSEETLKNAEKLGIDLTQVDTVILSHGHYDHSGGIMAFTKINPDAVIYMQESAGDDYYADDGENADKERYRYIGIDRDIMNLPQVKTVQGYHRIDDELELFTVKERTHKLPFTNKRLLIKENDEYVRDDFRHEHYLVISDANKKVLISGCAHNGILSILDVYKVKYGSYPDVVISGFHLMKKTEYTDEEIREILDIGRELKKYPTMFYTCHCTGEFAYNVMKLSMGEQLQYVHSGDEVTSISWKSSRRLMRHTM</sequence>
<dbReference type="Proteomes" id="UP000189857">
    <property type="component" value="Unassembled WGS sequence"/>
</dbReference>
<dbReference type="InterPro" id="IPR036866">
    <property type="entry name" value="RibonucZ/Hydroxyglut_hydro"/>
</dbReference>
<accession>A0A1T4NXD8</accession>
<feature type="domain" description="Metallo-beta-lactamase" evidence="1">
    <location>
        <begin position="25"/>
        <end position="254"/>
    </location>
</feature>
<dbReference type="Pfam" id="PF00753">
    <property type="entry name" value="Lactamase_B"/>
    <property type="match status" value="1"/>
</dbReference>
<dbReference type="InterPro" id="IPR041712">
    <property type="entry name" value="DHPS-like_MBL-fold"/>
</dbReference>
<evidence type="ECO:0000313" key="2">
    <source>
        <dbReference type="EMBL" id="SJZ83881.1"/>
    </source>
</evidence>
<gene>
    <name evidence="2" type="ORF">SAMN02745110_01747</name>
</gene>
<dbReference type="EMBL" id="FUXA01000010">
    <property type="protein sequence ID" value="SJZ83881.1"/>
    <property type="molecule type" value="Genomic_DNA"/>
</dbReference>
<dbReference type="AlphaFoldDB" id="A0A1T4NXD8"/>
<dbReference type="InterPro" id="IPR052926">
    <property type="entry name" value="Metallo-beta-lactamase_dom"/>
</dbReference>
<reference evidence="2 3" key="1">
    <citation type="submission" date="2017-02" db="EMBL/GenBank/DDBJ databases">
        <authorList>
            <person name="Peterson S.W."/>
        </authorList>
    </citation>
    <scope>NUCLEOTIDE SEQUENCE [LARGE SCALE GENOMIC DNA]</scope>
    <source>
        <strain evidence="2 3">ATCC 17233</strain>
    </source>
</reference>
<name>A0A1T4NXD8_9FIRM</name>